<reference evidence="1" key="2">
    <citation type="submission" date="2017-10" db="EMBL/GenBank/DDBJ databases">
        <title>Ladona fulva Genome sequencing and assembly.</title>
        <authorList>
            <person name="Murali S."/>
            <person name="Richards S."/>
            <person name="Bandaranaike D."/>
            <person name="Bellair M."/>
            <person name="Blankenburg K."/>
            <person name="Chao H."/>
            <person name="Dinh H."/>
            <person name="Doddapaneni H."/>
            <person name="Dugan-Rocha S."/>
            <person name="Elkadiri S."/>
            <person name="Gnanaolivu R."/>
            <person name="Hernandez B."/>
            <person name="Skinner E."/>
            <person name="Javaid M."/>
            <person name="Lee S."/>
            <person name="Li M."/>
            <person name="Ming W."/>
            <person name="Munidasa M."/>
            <person name="Muniz J."/>
            <person name="Nguyen L."/>
            <person name="Hughes D."/>
            <person name="Osuji N."/>
            <person name="Pu L.-L."/>
            <person name="Puazo M."/>
            <person name="Qu C."/>
            <person name="Quiroz J."/>
            <person name="Raj R."/>
            <person name="Weissenberger G."/>
            <person name="Xin Y."/>
            <person name="Zou X."/>
            <person name="Han Y."/>
            <person name="Worley K."/>
            <person name="Muzny D."/>
            <person name="Gibbs R."/>
        </authorList>
    </citation>
    <scope>NUCLEOTIDE SEQUENCE</scope>
    <source>
        <strain evidence="1">Sampled in the wild</strain>
    </source>
</reference>
<reference evidence="1" key="1">
    <citation type="submission" date="2013-04" db="EMBL/GenBank/DDBJ databases">
        <authorList>
            <person name="Qu J."/>
            <person name="Murali S.C."/>
            <person name="Bandaranaike D."/>
            <person name="Bellair M."/>
            <person name="Blankenburg K."/>
            <person name="Chao H."/>
            <person name="Dinh H."/>
            <person name="Doddapaneni H."/>
            <person name="Downs B."/>
            <person name="Dugan-Rocha S."/>
            <person name="Elkadiri S."/>
            <person name="Gnanaolivu R.D."/>
            <person name="Hernandez B."/>
            <person name="Javaid M."/>
            <person name="Jayaseelan J.C."/>
            <person name="Lee S."/>
            <person name="Li M."/>
            <person name="Ming W."/>
            <person name="Munidasa M."/>
            <person name="Muniz J."/>
            <person name="Nguyen L."/>
            <person name="Ongeri F."/>
            <person name="Osuji N."/>
            <person name="Pu L.-L."/>
            <person name="Puazo M."/>
            <person name="Qu C."/>
            <person name="Quiroz J."/>
            <person name="Raj R."/>
            <person name="Weissenberger G."/>
            <person name="Xin Y."/>
            <person name="Zou X."/>
            <person name="Han Y."/>
            <person name="Richards S."/>
            <person name="Worley K."/>
            <person name="Muzny D."/>
            <person name="Gibbs R."/>
        </authorList>
    </citation>
    <scope>NUCLEOTIDE SEQUENCE</scope>
    <source>
        <strain evidence="1">Sampled in the wild</strain>
    </source>
</reference>
<dbReference type="OrthoDB" id="7474066at2759"/>
<sequence length="132" mass="14855">MTYYTTALTWLRLIDVKCRQGRVTLTSAEKDLRKATMEDQFNVPQPIYTYLSQIGGVSDKGGKTTELDVPNLAVTRVQGYGGYHAATIDAQTHNQFEELPSMGIAGDVLMALRRMIVNWELAFRHPFSPTEE</sequence>
<evidence type="ECO:0000313" key="2">
    <source>
        <dbReference type="Proteomes" id="UP000792457"/>
    </source>
</evidence>
<gene>
    <name evidence="1" type="ORF">J437_LFUL001887</name>
</gene>
<accession>A0A8K0JVN5</accession>
<proteinExistence type="predicted"/>
<organism evidence="1 2">
    <name type="scientific">Ladona fulva</name>
    <name type="common">Scarce chaser dragonfly</name>
    <name type="synonym">Libellula fulva</name>
    <dbReference type="NCBI Taxonomy" id="123851"/>
    <lineage>
        <taxon>Eukaryota</taxon>
        <taxon>Metazoa</taxon>
        <taxon>Ecdysozoa</taxon>
        <taxon>Arthropoda</taxon>
        <taxon>Hexapoda</taxon>
        <taxon>Insecta</taxon>
        <taxon>Pterygota</taxon>
        <taxon>Palaeoptera</taxon>
        <taxon>Odonata</taxon>
        <taxon>Epiprocta</taxon>
        <taxon>Anisoptera</taxon>
        <taxon>Libelluloidea</taxon>
        <taxon>Libellulidae</taxon>
        <taxon>Ladona</taxon>
    </lineage>
</organism>
<comment type="caution">
    <text evidence="1">The sequence shown here is derived from an EMBL/GenBank/DDBJ whole genome shotgun (WGS) entry which is preliminary data.</text>
</comment>
<dbReference type="EMBL" id="KZ308142">
    <property type="protein sequence ID" value="KAG8222717.1"/>
    <property type="molecule type" value="Genomic_DNA"/>
</dbReference>
<evidence type="ECO:0000313" key="1">
    <source>
        <dbReference type="EMBL" id="KAG8222717.1"/>
    </source>
</evidence>
<protein>
    <submittedName>
        <fullName evidence="1">Uncharacterized protein</fullName>
    </submittedName>
</protein>
<keyword evidence="2" id="KW-1185">Reference proteome</keyword>
<dbReference type="AlphaFoldDB" id="A0A8K0JVN5"/>
<dbReference type="Proteomes" id="UP000792457">
    <property type="component" value="Unassembled WGS sequence"/>
</dbReference>
<name>A0A8K0JVN5_LADFU</name>